<dbReference type="Proteomes" id="UP000234951">
    <property type="component" value="Unassembled WGS sequence"/>
</dbReference>
<comment type="caution">
    <text evidence="1">The sequence shown here is derived from an EMBL/GenBank/DDBJ whole genome shotgun (WGS) entry which is preliminary data.</text>
</comment>
<accession>A0A2N5GIJ1</accession>
<proteinExistence type="predicted"/>
<gene>
    <name evidence="1" type="ORF">CU635_17300</name>
</gene>
<evidence type="ECO:0000313" key="1">
    <source>
        <dbReference type="EMBL" id="PLR80805.1"/>
    </source>
</evidence>
<evidence type="ECO:0000313" key="2">
    <source>
        <dbReference type="Proteomes" id="UP000234951"/>
    </source>
</evidence>
<name>A0A2N5GIJ1_9BACI</name>
<sequence>MLKSGRTSRKTCSKNLNRMPIKIYSRSHSRAGIFIAVSVKLGYRRTVNQSMFDRKTDSLINTAVAGKSFIAGGGLSNPKNGYE</sequence>
<dbReference type="EMBL" id="PGVA01000044">
    <property type="protein sequence ID" value="PLR80805.1"/>
    <property type="molecule type" value="Genomic_DNA"/>
</dbReference>
<organism evidence="1 2">
    <name type="scientific">Bacillus canaveralius</name>
    <dbReference type="NCBI Taxonomy" id="1403243"/>
    <lineage>
        <taxon>Bacteria</taxon>
        <taxon>Bacillati</taxon>
        <taxon>Bacillota</taxon>
        <taxon>Bacilli</taxon>
        <taxon>Bacillales</taxon>
        <taxon>Bacillaceae</taxon>
        <taxon>Bacillus</taxon>
    </lineage>
</organism>
<dbReference type="AlphaFoldDB" id="A0A2N5GIJ1"/>
<reference evidence="1 2" key="1">
    <citation type="submission" date="2017-11" db="EMBL/GenBank/DDBJ databases">
        <title>Comparitive Functional Genomics of Dry Heat Resistant strains isolated from the Viking Spacecraft.</title>
        <authorList>
            <person name="Seuylemezian A."/>
            <person name="Cooper K."/>
            <person name="Vaishampayan P."/>
        </authorList>
    </citation>
    <scope>NUCLEOTIDE SEQUENCE [LARGE SCALE GENOMIC DNA]</scope>
    <source>
        <strain evidence="1 2">M4.6</strain>
    </source>
</reference>
<protein>
    <submittedName>
        <fullName evidence="1">Uncharacterized protein</fullName>
    </submittedName>
</protein>